<organism evidence="2 3">
    <name type="scientific">Chryseobacterium taiwanense</name>
    <dbReference type="NCBI Taxonomy" id="363331"/>
    <lineage>
        <taxon>Bacteria</taxon>
        <taxon>Pseudomonadati</taxon>
        <taxon>Bacteroidota</taxon>
        <taxon>Flavobacteriia</taxon>
        <taxon>Flavobacteriales</taxon>
        <taxon>Weeksellaceae</taxon>
        <taxon>Chryseobacterium group</taxon>
        <taxon>Chryseobacterium</taxon>
    </lineage>
</organism>
<sequence length="201" mass="23251">MISNALVEMKKITVRKVDWRIFIINLVASVIPLYFIASYAYKLQNTTIQTVFIIGCLSIVGGINFLIVKSGTYLIDIILKDDEIEIFNKDKVVYNSKYADIHSYNIYHFINKRGGYILRINNKKQSFCSLLTWAEFSIVTDSDRKNYTIIKDTLNAKIPDKKKINGKDYILKIFSAMPYIFLGIAVLILIGIFIYLIFYLK</sequence>
<evidence type="ECO:0000313" key="2">
    <source>
        <dbReference type="EMBL" id="KIC64781.1"/>
    </source>
</evidence>
<feature type="transmembrane region" description="Helical" evidence="1">
    <location>
        <begin position="47"/>
        <end position="68"/>
    </location>
</feature>
<evidence type="ECO:0000313" key="3">
    <source>
        <dbReference type="Proteomes" id="UP000031167"/>
    </source>
</evidence>
<comment type="caution">
    <text evidence="2">The sequence shown here is derived from an EMBL/GenBank/DDBJ whole genome shotgun (WGS) entry which is preliminary data.</text>
</comment>
<keyword evidence="1" id="KW-1133">Transmembrane helix</keyword>
<feature type="transmembrane region" description="Helical" evidence="1">
    <location>
        <begin position="179"/>
        <end position="200"/>
    </location>
</feature>
<reference evidence="2 3" key="1">
    <citation type="submission" date="2014-12" db="EMBL/GenBank/DDBJ databases">
        <title>Genome sequencing of Chryseobacterium taiwanense TPW19.</title>
        <authorList>
            <person name="Tan P.W."/>
            <person name="Chan K.-G."/>
        </authorList>
    </citation>
    <scope>NUCLEOTIDE SEQUENCE [LARGE SCALE GENOMIC DNA]</scope>
    <source>
        <strain evidence="2 3">TPW19</strain>
    </source>
</reference>
<accession>A0A0B4DDQ9</accession>
<keyword evidence="1" id="KW-0812">Transmembrane</keyword>
<keyword evidence="3" id="KW-1185">Reference proteome</keyword>
<keyword evidence="1" id="KW-0472">Membrane</keyword>
<gene>
    <name evidence="2" type="ORF">RM51_02375</name>
</gene>
<proteinExistence type="predicted"/>
<evidence type="ECO:0000256" key="1">
    <source>
        <dbReference type="SAM" id="Phobius"/>
    </source>
</evidence>
<dbReference type="EMBL" id="JWTA01000002">
    <property type="protein sequence ID" value="KIC64781.1"/>
    <property type="molecule type" value="Genomic_DNA"/>
</dbReference>
<dbReference type="AlphaFoldDB" id="A0A0B4DDQ9"/>
<dbReference type="STRING" id="363331.RM51_02375"/>
<feature type="transmembrane region" description="Helical" evidence="1">
    <location>
        <begin position="21"/>
        <end position="41"/>
    </location>
</feature>
<dbReference type="Proteomes" id="UP000031167">
    <property type="component" value="Unassembled WGS sequence"/>
</dbReference>
<protein>
    <submittedName>
        <fullName evidence="2">Uncharacterized protein</fullName>
    </submittedName>
</protein>
<name>A0A0B4DDQ9_9FLAO</name>